<feature type="domain" description="EamA" evidence="4">
    <location>
        <begin position="168"/>
        <end position="300"/>
    </location>
</feature>
<feature type="transmembrane region" description="Helical" evidence="3">
    <location>
        <begin position="7"/>
        <end position="26"/>
    </location>
</feature>
<dbReference type="InterPro" id="IPR037185">
    <property type="entry name" value="EmrE-like"/>
</dbReference>
<evidence type="ECO:0000259" key="4">
    <source>
        <dbReference type="Pfam" id="PF00892"/>
    </source>
</evidence>
<dbReference type="Proteomes" id="UP001596108">
    <property type="component" value="Unassembled WGS sequence"/>
</dbReference>
<dbReference type="EMBL" id="JBHSNC010000038">
    <property type="protein sequence ID" value="MFC5530222.1"/>
    <property type="molecule type" value="Genomic_DNA"/>
</dbReference>
<feature type="transmembrane region" description="Helical" evidence="3">
    <location>
        <begin position="286"/>
        <end position="304"/>
    </location>
</feature>
<evidence type="ECO:0000313" key="6">
    <source>
        <dbReference type="Proteomes" id="UP001596108"/>
    </source>
</evidence>
<evidence type="ECO:0000256" key="3">
    <source>
        <dbReference type="SAM" id="Phobius"/>
    </source>
</evidence>
<dbReference type="InterPro" id="IPR000620">
    <property type="entry name" value="EamA_dom"/>
</dbReference>
<protein>
    <submittedName>
        <fullName evidence="5">DMT family transporter</fullName>
    </submittedName>
</protein>
<feature type="transmembrane region" description="Helical" evidence="3">
    <location>
        <begin position="260"/>
        <end position="280"/>
    </location>
</feature>
<sequence length="319" mass="34107">MKYNIAVLLGAISYGILSTIVVKAYGRGYTLGEVVGSQLMIGCVLAWALAIGMRGIKQRRESNSKAERRVKQAGVVGRLTWKQRITLLAAGTPSAITGLLYYESLRTISNSLAIVLLFQFTWIGVVFQAIGSRKKPNRITLMTLVVLFGGTLLAAGVMEQGATHLDGRGVALALLSAVSYSLFIMFSGKAVPHAAPATRSAWMITGGMLFVFSLYPPQFLFDGTIMGQLLLFGLLLGFFGAFMPPVLFTYGVPHIGGAMAGILGAAELPVAVLLSSAVLHEYVSPLQWFGIALVLAGVAMPELINRIRHSQPSYTAHSA</sequence>
<evidence type="ECO:0000313" key="5">
    <source>
        <dbReference type="EMBL" id="MFC5530222.1"/>
    </source>
</evidence>
<feature type="transmembrane region" description="Helical" evidence="3">
    <location>
        <begin position="108"/>
        <end position="127"/>
    </location>
</feature>
<keyword evidence="3" id="KW-0472">Membrane</keyword>
<comment type="subcellular location">
    <subcellularLocation>
        <location evidence="1">Endomembrane system</location>
        <topology evidence="1">Multi-pass membrane protein</topology>
    </subcellularLocation>
</comment>
<dbReference type="Pfam" id="PF00892">
    <property type="entry name" value="EamA"/>
    <property type="match status" value="1"/>
</dbReference>
<proteinExistence type="inferred from homology"/>
<dbReference type="RefSeq" id="WP_378112162.1">
    <property type="nucleotide sequence ID" value="NZ_JBHSNC010000038.1"/>
</dbReference>
<keyword evidence="3" id="KW-1133">Transmembrane helix</keyword>
<name>A0ABW0R323_9BACL</name>
<accession>A0ABW0R323</accession>
<feature type="transmembrane region" description="Helical" evidence="3">
    <location>
        <begin position="38"/>
        <end position="56"/>
    </location>
</feature>
<organism evidence="5 6">
    <name type="scientific">Cohnella yongneupensis</name>
    <dbReference type="NCBI Taxonomy" id="425006"/>
    <lineage>
        <taxon>Bacteria</taxon>
        <taxon>Bacillati</taxon>
        <taxon>Bacillota</taxon>
        <taxon>Bacilli</taxon>
        <taxon>Bacillales</taxon>
        <taxon>Paenibacillaceae</taxon>
        <taxon>Cohnella</taxon>
    </lineage>
</organism>
<feature type="transmembrane region" description="Helical" evidence="3">
    <location>
        <begin position="225"/>
        <end position="248"/>
    </location>
</feature>
<reference evidence="6" key="1">
    <citation type="journal article" date="2019" name="Int. J. Syst. Evol. Microbiol.">
        <title>The Global Catalogue of Microorganisms (GCM) 10K type strain sequencing project: providing services to taxonomists for standard genome sequencing and annotation.</title>
        <authorList>
            <consortium name="The Broad Institute Genomics Platform"/>
            <consortium name="The Broad Institute Genome Sequencing Center for Infectious Disease"/>
            <person name="Wu L."/>
            <person name="Ma J."/>
        </authorList>
    </citation>
    <scope>NUCLEOTIDE SEQUENCE [LARGE SCALE GENOMIC DNA]</scope>
    <source>
        <strain evidence="6">CGMCC 1.18578</strain>
    </source>
</reference>
<evidence type="ECO:0000256" key="2">
    <source>
        <dbReference type="ARBA" id="ARBA00007362"/>
    </source>
</evidence>
<feature type="transmembrane region" description="Helical" evidence="3">
    <location>
        <begin position="139"/>
        <end position="158"/>
    </location>
</feature>
<gene>
    <name evidence="5" type="ORF">ACFPQ4_12365</name>
</gene>
<comment type="caution">
    <text evidence="5">The sequence shown here is derived from an EMBL/GenBank/DDBJ whole genome shotgun (WGS) entry which is preliminary data.</text>
</comment>
<dbReference type="SUPFAM" id="SSF103481">
    <property type="entry name" value="Multidrug resistance efflux transporter EmrE"/>
    <property type="match status" value="1"/>
</dbReference>
<keyword evidence="3" id="KW-0812">Transmembrane</keyword>
<comment type="similarity">
    <text evidence="2">Belongs to the EamA transporter family.</text>
</comment>
<feature type="transmembrane region" description="Helical" evidence="3">
    <location>
        <begin position="200"/>
        <end position="219"/>
    </location>
</feature>
<feature type="transmembrane region" description="Helical" evidence="3">
    <location>
        <begin position="170"/>
        <end position="188"/>
    </location>
</feature>
<evidence type="ECO:0000256" key="1">
    <source>
        <dbReference type="ARBA" id="ARBA00004127"/>
    </source>
</evidence>
<keyword evidence="6" id="KW-1185">Reference proteome</keyword>